<feature type="transmembrane region" description="Helical" evidence="6">
    <location>
        <begin position="12"/>
        <end position="33"/>
    </location>
</feature>
<accession>A0A167VZ32</accession>
<protein>
    <recommendedName>
        <fullName evidence="7">Rhodopsin domain-containing protein</fullName>
    </recommendedName>
</protein>
<feature type="transmembrane region" description="Helical" evidence="6">
    <location>
        <begin position="240"/>
        <end position="262"/>
    </location>
</feature>
<keyword evidence="4 6" id="KW-0472">Membrane</keyword>
<dbReference type="GO" id="GO:0016020">
    <property type="term" value="C:membrane"/>
    <property type="evidence" value="ECO:0007669"/>
    <property type="project" value="UniProtKB-SubCell"/>
</dbReference>
<proteinExistence type="inferred from homology"/>
<feature type="domain" description="Rhodopsin" evidence="7">
    <location>
        <begin position="29"/>
        <end position="301"/>
    </location>
</feature>
<feature type="transmembrane region" description="Helical" evidence="6">
    <location>
        <begin position="45"/>
        <end position="67"/>
    </location>
</feature>
<feature type="transmembrane region" description="Helical" evidence="6">
    <location>
        <begin position="157"/>
        <end position="185"/>
    </location>
</feature>
<keyword evidence="9" id="KW-1185">Reference proteome</keyword>
<comment type="similarity">
    <text evidence="5">Belongs to the SAT4 family.</text>
</comment>
<dbReference type="InterPro" id="IPR049326">
    <property type="entry name" value="Rhodopsin_dom_fungi"/>
</dbReference>
<gene>
    <name evidence="8" type="ORF">AAL_08190</name>
</gene>
<dbReference type="PANTHER" id="PTHR33048:SF47">
    <property type="entry name" value="INTEGRAL MEMBRANE PROTEIN-RELATED"/>
    <property type="match status" value="1"/>
</dbReference>
<dbReference type="PANTHER" id="PTHR33048">
    <property type="entry name" value="PTH11-LIKE INTEGRAL MEMBRANE PROTEIN (AFU_ORTHOLOGUE AFUA_5G11245)"/>
    <property type="match status" value="1"/>
</dbReference>
<reference evidence="8 9" key="1">
    <citation type="journal article" date="2016" name="Genome Biol. Evol.">
        <title>Divergent and convergent evolution of fungal pathogenicity.</title>
        <authorList>
            <person name="Shang Y."/>
            <person name="Xiao G."/>
            <person name="Zheng P."/>
            <person name="Cen K."/>
            <person name="Zhan S."/>
            <person name="Wang C."/>
        </authorList>
    </citation>
    <scope>NUCLEOTIDE SEQUENCE [LARGE SCALE GENOMIC DNA]</scope>
    <source>
        <strain evidence="8 9">RCEF 2490</strain>
    </source>
</reference>
<evidence type="ECO:0000313" key="8">
    <source>
        <dbReference type="EMBL" id="KZZ88208.1"/>
    </source>
</evidence>
<dbReference type="InterPro" id="IPR052337">
    <property type="entry name" value="SAT4-like"/>
</dbReference>
<dbReference type="AlphaFoldDB" id="A0A167VZ32"/>
<organism evidence="8 9">
    <name type="scientific">Moelleriella libera RCEF 2490</name>
    <dbReference type="NCBI Taxonomy" id="1081109"/>
    <lineage>
        <taxon>Eukaryota</taxon>
        <taxon>Fungi</taxon>
        <taxon>Dikarya</taxon>
        <taxon>Ascomycota</taxon>
        <taxon>Pezizomycotina</taxon>
        <taxon>Sordariomycetes</taxon>
        <taxon>Hypocreomycetidae</taxon>
        <taxon>Hypocreales</taxon>
        <taxon>Clavicipitaceae</taxon>
        <taxon>Moelleriella</taxon>
    </lineage>
</organism>
<feature type="transmembrane region" description="Helical" evidence="6">
    <location>
        <begin position="205"/>
        <end position="228"/>
    </location>
</feature>
<dbReference type="OrthoDB" id="5329176at2759"/>
<evidence type="ECO:0000256" key="3">
    <source>
        <dbReference type="ARBA" id="ARBA00022989"/>
    </source>
</evidence>
<feature type="transmembrane region" description="Helical" evidence="6">
    <location>
        <begin position="124"/>
        <end position="145"/>
    </location>
</feature>
<evidence type="ECO:0000256" key="4">
    <source>
        <dbReference type="ARBA" id="ARBA00023136"/>
    </source>
</evidence>
<comment type="caution">
    <text evidence="8">The sequence shown here is derived from an EMBL/GenBank/DDBJ whole genome shotgun (WGS) entry which is preliminary data.</text>
</comment>
<sequence length="407" mass="45334">MSAEVNAHGRSRLAAIAACTFVAVSATILRFWCKIHLKNGIHADDWWMLLAVLAYLGAQSALLWGFIDGTSGKQMEEIMQELALSPSPKTVKGLQNYLEVKKNGIEAFNKNSADVSFPIAQSLFIGYSLSCFLLYAIKMSICLLYQRIFSTPRLRWACWCLMGISTAWFIATEVTNILTCIPVQTFWVRPPPGQPAKGKCLNFNVFFLASGIAETIIDTSILILPIRAIYGLKMATRTKFLVASIFLLGGFAIITNVLRVYYTYIPNGFYVDFDKAELWSEIHIATSIACACSPVYSPLRKKLGHFVTLLHSYSRDWRFRLSDKTTDASSRSRFGAGQIKTPRHDMDLFRHDPAEGSKLPFTTYSGPFNRPGDLAASTIVERKSDTTGDAGAPPARTITRTRELHVV</sequence>
<evidence type="ECO:0000313" key="9">
    <source>
        <dbReference type="Proteomes" id="UP000078544"/>
    </source>
</evidence>
<evidence type="ECO:0000256" key="2">
    <source>
        <dbReference type="ARBA" id="ARBA00022692"/>
    </source>
</evidence>
<dbReference type="EMBL" id="AZGY01000031">
    <property type="protein sequence ID" value="KZZ88208.1"/>
    <property type="molecule type" value="Genomic_DNA"/>
</dbReference>
<evidence type="ECO:0000256" key="6">
    <source>
        <dbReference type="SAM" id="Phobius"/>
    </source>
</evidence>
<evidence type="ECO:0000259" key="7">
    <source>
        <dbReference type="Pfam" id="PF20684"/>
    </source>
</evidence>
<dbReference type="Proteomes" id="UP000078544">
    <property type="component" value="Unassembled WGS sequence"/>
</dbReference>
<dbReference type="Pfam" id="PF20684">
    <property type="entry name" value="Fung_rhodopsin"/>
    <property type="match status" value="1"/>
</dbReference>
<evidence type="ECO:0000256" key="5">
    <source>
        <dbReference type="ARBA" id="ARBA00038359"/>
    </source>
</evidence>
<keyword evidence="3 6" id="KW-1133">Transmembrane helix</keyword>
<keyword evidence="2 6" id="KW-0812">Transmembrane</keyword>
<name>A0A167VZ32_9HYPO</name>
<evidence type="ECO:0000256" key="1">
    <source>
        <dbReference type="ARBA" id="ARBA00004141"/>
    </source>
</evidence>
<comment type="subcellular location">
    <subcellularLocation>
        <location evidence="1">Membrane</location>
        <topology evidence="1">Multi-pass membrane protein</topology>
    </subcellularLocation>
</comment>